<gene>
    <name evidence="1" type="ORF">Epro_0402</name>
</gene>
<dbReference type="InterPro" id="IPR037012">
    <property type="entry name" value="NanQ/TabA/YiaL_sf"/>
</dbReference>
<dbReference type="STRING" id="1408281.Epro_0402"/>
<dbReference type="GO" id="GO:0005829">
    <property type="term" value="C:cytosol"/>
    <property type="evidence" value="ECO:0007669"/>
    <property type="project" value="TreeGrafter"/>
</dbReference>
<dbReference type="KEGG" id="epo:Epro_0402"/>
<proteinExistence type="predicted"/>
<reference evidence="1 2" key="1">
    <citation type="submission" date="2014-09" db="EMBL/GenBank/DDBJ databases">
        <title>Complete genome sequence of Endomicrobium proavitum.</title>
        <authorList>
            <person name="Zheng H."/>
        </authorList>
    </citation>
    <scope>NUCLEOTIDE SEQUENCE [LARGE SCALE GENOMIC DNA]</scope>
    <source>
        <strain evidence="1 2">Rsa215</strain>
    </source>
</reference>
<keyword evidence="2" id="KW-1185">Reference proteome</keyword>
<dbReference type="AlphaFoldDB" id="A0A0G3WGH5"/>
<dbReference type="Gene3D" id="2.60.120.370">
    <property type="entry name" value="YhcH/YjgK/YiaL"/>
    <property type="match status" value="1"/>
</dbReference>
<dbReference type="Proteomes" id="UP000035337">
    <property type="component" value="Chromosome"/>
</dbReference>
<dbReference type="PANTHER" id="PTHR34986:SF1">
    <property type="entry name" value="PROTEIN YIAL"/>
    <property type="match status" value="1"/>
</dbReference>
<dbReference type="Pfam" id="PF04074">
    <property type="entry name" value="DUF386"/>
    <property type="match status" value="1"/>
</dbReference>
<dbReference type="NCBIfam" id="TIGR00022">
    <property type="entry name" value="YhcH/YjgK/YiaL family protein"/>
    <property type="match status" value="1"/>
</dbReference>
<protein>
    <recommendedName>
        <fullName evidence="3">YhcH/YjgK/YiaL family protein</fullName>
    </recommendedName>
</protein>
<dbReference type="RefSeq" id="WP_082121466.1">
    <property type="nucleotide sequence ID" value="NZ_CP009498.1"/>
</dbReference>
<dbReference type="PANTHER" id="PTHR34986">
    <property type="entry name" value="EVOLVED BETA-GALACTOSIDASE SUBUNIT BETA"/>
    <property type="match status" value="1"/>
</dbReference>
<accession>A0A0G3WGH5</accession>
<evidence type="ECO:0000313" key="1">
    <source>
        <dbReference type="EMBL" id="AKL97781.1"/>
    </source>
</evidence>
<dbReference type="OrthoDB" id="9792756at2"/>
<name>A0A0G3WGH5_9BACT</name>
<evidence type="ECO:0000313" key="2">
    <source>
        <dbReference type="Proteomes" id="UP000035337"/>
    </source>
</evidence>
<dbReference type="InterPro" id="IPR004375">
    <property type="entry name" value="NanQ/TabA/YiaL"/>
</dbReference>
<sequence>MIADNISNIDFYIKNFPKLKDAFEFLKRGVFADGKTELNSLVKAAVETSYAKPVDLQKLETHAKFIDIHYTISGKDVIGWKNASECKNIFYPYDESKDIAFYNEAPDFDIILSEGKFAVFFPEDAHAPLKGKLPVKKCIMKINTEILKK</sequence>
<dbReference type="SUPFAM" id="SSF51197">
    <property type="entry name" value="Clavaminate synthase-like"/>
    <property type="match status" value="1"/>
</dbReference>
<dbReference type="EMBL" id="CP009498">
    <property type="protein sequence ID" value="AKL97781.1"/>
    <property type="molecule type" value="Genomic_DNA"/>
</dbReference>
<organism evidence="1 2">
    <name type="scientific">Endomicrobium proavitum</name>
    <dbReference type="NCBI Taxonomy" id="1408281"/>
    <lineage>
        <taxon>Bacteria</taxon>
        <taxon>Pseudomonadati</taxon>
        <taxon>Elusimicrobiota</taxon>
        <taxon>Endomicrobiia</taxon>
        <taxon>Endomicrobiales</taxon>
        <taxon>Endomicrobiaceae</taxon>
        <taxon>Endomicrobium</taxon>
    </lineage>
</organism>
<evidence type="ECO:0008006" key="3">
    <source>
        <dbReference type="Google" id="ProtNLM"/>
    </source>
</evidence>